<dbReference type="Proteomes" id="UP000202152">
    <property type="component" value="Segment"/>
</dbReference>
<dbReference type="InterPro" id="IPR011604">
    <property type="entry name" value="PDDEXK-like_dom_sf"/>
</dbReference>
<reference evidence="1 2" key="1">
    <citation type="journal article" date="2015" name="Environ. Microbiol.">
        <title>Novel viral genomes identified from six metagenomes reveal wide distribution of archaeal viruses and high viral diversity in terrestrial hot springs.</title>
        <authorList>
            <person name="Gudbergsdottir S.R."/>
            <person name="Menzel P."/>
            <person name="Krogh A."/>
            <person name="Young M."/>
            <person name="Peng X."/>
        </authorList>
    </citation>
    <scope>NUCLEOTIDE SEQUENCE [LARGE SCALE GENOMIC DNA]</scope>
    <source>
        <strain evidence="1 2">ABV3</strain>
    </source>
</reference>
<sequence>MELPDYKQFENDLKNLIDSKLENDECVHVTALLSYRDPPKEEQLIRGKLYHLGIEMLLRKLFGQDIMLEQKFQVDYFNPKNKKETSICFTPDGLLNLPDKTVLIEIKSTINSRDYATKQTSIYKYLLEKYFRQKINECWLITGDLKITKLNCDSDFGQEILNNKLAQSSLLSFTDH</sequence>
<keyword evidence="2" id="KW-1185">Reference proteome</keyword>
<evidence type="ECO:0000313" key="2">
    <source>
        <dbReference type="Proteomes" id="UP000202152"/>
    </source>
</evidence>
<proteinExistence type="predicted"/>
<dbReference type="OrthoDB" id="21653at10239"/>
<dbReference type="KEGG" id="vg:26625083"/>
<name>A0A0N9NW91_9VIRU</name>
<dbReference type="RefSeq" id="YP_009197882.1">
    <property type="nucleotide sequence ID" value="NC_028787.1"/>
</dbReference>
<dbReference type="GeneID" id="26625083"/>
<accession>A0A0N9NW91</accession>
<protein>
    <submittedName>
        <fullName evidence="1">Uncharacterized protein</fullName>
    </submittedName>
</protein>
<evidence type="ECO:0000313" key="1">
    <source>
        <dbReference type="EMBL" id="ALG96805.1"/>
    </source>
</evidence>
<organism evidence="1 2">
    <name type="scientific">Acidianus bottle-shaped virus 3 strain ABV3</name>
    <dbReference type="NCBI Taxonomy" id="1732174"/>
    <lineage>
        <taxon>Viruses</taxon>
        <taxon>Viruses incertae sedis</taxon>
        <taxon>Ampullaviridae</taxon>
        <taxon>Bottigliavirus</taxon>
        <taxon>Bottigliavirus krisuvikense</taxon>
        <taxon>Bottigliavirus ABV3</taxon>
    </lineage>
</organism>
<dbReference type="EMBL" id="KP282674">
    <property type="protein sequence ID" value="ALG96805.1"/>
    <property type="molecule type" value="Genomic_DNA"/>
</dbReference>
<dbReference type="Gene3D" id="3.90.320.10">
    <property type="match status" value="1"/>
</dbReference>